<dbReference type="OrthoDB" id="5411425at2"/>
<dbReference type="GO" id="GO:0003677">
    <property type="term" value="F:DNA binding"/>
    <property type="evidence" value="ECO:0007669"/>
    <property type="project" value="UniProtKB-KW"/>
</dbReference>
<dbReference type="KEGG" id="gem:GM21_3616"/>
<dbReference type="KEGG" id="gem:GM21_2970"/>
<dbReference type="HOGENOM" id="CLU_043140_0_2_7"/>
<dbReference type="EMBL" id="CP001661">
    <property type="protein sequence ID" value="ACT20116.1"/>
    <property type="molecule type" value="Genomic_DNA"/>
</dbReference>
<dbReference type="EMBL" id="CP001661">
    <property type="protein sequence ID" value="ACT19637.1"/>
    <property type="molecule type" value="Genomic_DNA"/>
</dbReference>
<dbReference type="NCBIfam" id="NF033592">
    <property type="entry name" value="transpos_IS4_1"/>
    <property type="match status" value="1"/>
</dbReference>
<dbReference type="EMBL" id="CP001661">
    <property type="protein sequence ID" value="ACT16530.1"/>
    <property type="molecule type" value="Genomic_DNA"/>
</dbReference>
<dbReference type="EMBL" id="CP001661">
    <property type="protein sequence ID" value="ACT18999.1"/>
    <property type="molecule type" value="Genomic_DNA"/>
</dbReference>
<gene>
    <name evidence="6" type="ordered locus">GM21_0242</name>
    <name evidence="7" type="ordered locus">GM21_0450</name>
    <name evidence="8" type="ordered locus">GM21_1554</name>
    <name evidence="9" type="ordered locus">GM21_1673</name>
    <name evidence="10" type="ordered locus">GM21_2970</name>
    <name evidence="11" type="ordered locus">GM21_3616</name>
    <name evidence="12" type="ordered locus">GM21_4101</name>
</gene>
<dbReference type="PANTHER" id="PTHR33258">
    <property type="entry name" value="TRANSPOSASE INSL FOR INSERTION SEQUENCE ELEMENT IS186A-RELATED"/>
    <property type="match status" value="1"/>
</dbReference>
<dbReference type="KEGG" id="gem:GM21_1673"/>
<dbReference type="EMBL" id="CP001661">
    <property type="protein sequence ID" value="ACT17610.1"/>
    <property type="molecule type" value="Genomic_DNA"/>
</dbReference>
<evidence type="ECO:0000256" key="1">
    <source>
        <dbReference type="ARBA" id="ARBA00010075"/>
    </source>
</evidence>
<reference evidence="6" key="1">
    <citation type="submission" date="2009-07" db="EMBL/GenBank/DDBJ databases">
        <title>Complete sequence of Geobacter sp. M21.</title>
        <authorList>
            <consortium name="US DOE Joint Genome Institute"/>
            <person name="Lucas S."/>
            <person name="Copeland A."/>
            <person name="Lapidus A."/>
            <person name="Glavina del Rio T."/>
            <person name="Dalin E."/>
            <person name="Tice H."/>
            <person name="Bruce D."/>
            <person name="Goodwin L."/>
            <person name="Pitluck S."/>
            <person name="Saunders E."/>
            <person name="Brettin T."/>
            <person name="Detter J.C."/>
            <person name="Han C."/>
            <person name="Larimer F."/>
            <person name="Land M."/>
            <person name="Hauser L."/>
            <person name="Kyrpides N."/>
            <person name="Ovchinnikova G."/>
            <person name="Lovley D."/>
        </authorList>
    </citation>
    <scope>NUCLEOTIDE SEQUENCE [LARGE SCALE GENOMIC DNA]</scope>
    <source>
        <strain evidence="6">M21</strain>
    </source>
</reference>
<evidence type="ECO:0000313" key="6">
    <source>
        <dbReference type="EMBL" id="ACT16327.1"/>
    </source>
</evidence>
<name>C6DY52_GEOSM</name>
<dbReference type="eggNOG" id="COG3385">
    <property type="taxonomic scope" value="Bacteria"/>
</dbReference>
<evidence type="ECO:0000313" key="8">
    <source>
        <dbReference type="EMBL" id="ACT17610.1"/>
    </source>
</evidence>
<dbReference type="KEGG" id="gem:GM21_0242"/>
<keyword evidence="2" id="KW-0815">Transposition</keyword>
<evidence type="ECO:0000313" key="7">
    <source>
        <dbReference type="EMBL" id="ACT16530.1"/>
    </source>
</evidence>
<dbReference type="InterPro" id="IPR002559">
    <property type="entry name" value="Transposase_11"/>
</dbReference>
<evidence type="ECO:0000256" key="3">
    <source>
        <dbReference type="ARBA" id="ARBA00023125"/>
    </source>
</evidence>
<feature type="domain" description="Transposase IS4-like" evidence="5">
    <location>
        <begin position="133"/>
        <end position="335"/>
    </location>
</feature>
<dbReference type="PANTHER" id="PTHR33258:SF1">
    <property type="entry name" value="TRANSPOSASE INSL FOR INSERTION SEQUENCE ELEMENT IS186A-RELATED"/>
    <property type="match status" value="1"/>
</dbReference>
<dbReference type="KEGG" id="gem:GM21_0450"/>
<dbReference type="EMBL" id="CP001661">
    <property type="protein sequence ID" value="ACT17728.1"/>
    <property type="molecule type" value="Genomic_DNA"/>
</dbReference>
<evidence type="ECO:0000256" key="2">
    <source>
        <dbReference type="ARBA" id="ARBA00022578"/>
    </source>
</evidence>
<keyword evidence="4" id="KW-0233">DNA recombination</keyword>
<evidence type="ECO:0000313" key="10">
    <source>
        <dbReference type="EMBL" id="ACT18999.1"/>
    </source>
</evidence>
<sequence>MRHSLRTSTLRARLRFKKAFKPMYDPVQRYLSVITPLTSKGDRPLQLSFEDQLKALIYFHLHEFSSGRELLQALEQDDFAKECVAPPKGIKKSAFFEAVNNRGLEQLAELFKLLLKDAKNVIPAEFADIGNLVAIDGSYIDAVMSMDWADYSSTHNKAKAHVAFDINRGIPKDLILTDGNQTERQFVERMIGPDETAVLDRGYQCNANFDQWQENEKKFICRIQARSNKKVIRENPIARGSIIFYDAVVLLGAPSTRAKKEVRVVAYRVEGKDFWIATNRHDLTALQIAEAYKLRWHIESFFAWWKRHLSVYHLIARSQYGLTVQILSGLITYLLLAMYCQREHNEPVSVHRVRELRHQMARDAVAMTSQTPSPKRAKLQRNTRLLMKRRKAKT</sequence>
<dbReference type="KEGG" id="gem:GM21_1554"/>
<dbReference type="InterPro" id="IPR012337">
    <property type="entry name" value="RNaseH-like_sf"/>
</dbReference>
<keyword evidence="3" id="KW-0238">DNA-binding</keyword>
<dbReference type="SUPFAM" id="SSF53098">
    <property type="entry name" value="Ribonuclease H-like"/>
    <property type="match status" value="1"/>
</dbReference>
<evidence type="ECO:0000313" key="12">
    <source>
        <dbReference type="EMBL" id="ACT20116.1"/>
    </source>
</evidence>
<proteinExistence type="inferred from homology"/>
<dbReference type="GO" id="GO:0004803">
    <property type="term" value="F:transposase activity"/>
    <property type="evidence" value="ECO:0007669"/>
    <property type="project" value="InterPro"/>
</dbReference>
<protein>
    <submittedName>
        <fullName evidence="6">Transposase IS4 family protein</fullName>
    </submittedName>
</protein>
<dbReference type="Pfam" id="PF01609">
    <property type="entry name" value="DDE_Tnp_1"/>
    <property type="match status" value="1"/>
</dbReference>
<dbReference type="KEGG" id="gem:GM21_4101"/>
<dbReference type="STRING" id="443144.GM21_0242"/>
<dbReference type="EMBL" id="CP001661">
    <property type="protein sequence ID" value="ACT16327.1"/>
    <property type="molecule type" value="Genomic_DNA"/>
</dbReference>
<evidence type="ECO:0000256" key="4">
    <source>
        <dbReference type="ARBA" id="ARBA00023172"/>
    </source>
</evidence>
<dbReference type="InterPro" id="IPR047952">
    <property type="entry name" value="Transpos_IS4"/>
</dbReference>
<evidence type="ECO:0000313" key="11">
    <source>
        <dbReference type="EMBL" id="ACT19637.1"/>
    </source>
</evidence>
<evidence type="ECO:0000259" key="5">
    <source>
        <dbReference type="Pfam" id="PF01609"/>
    </source>
</evidence>
<organism evidence="6">
    <name type="scientific">Geobacter sp. (strain M21)</name>
    <dbReference type="NCBI Taxonomy" id="443144"/>
    <lineage>
        <taxon>Bacteria</taxon>
        <taxon>Pseudomonadati</taxon>
        <taxon>Thermodesulfobacteriota</taxon>
        <taxon>Desulfuromonadia</taxon>
        <taxon>Geobacterales</taxon>
        <taxon>Geobacteraceae</taxon>
        <taxon>Geobacter</taxon>
    </lineage>
</organism>
<dbReference type="GO" id="GO:0006313">
    <property type="term" value="P:DNA transposition"/>
    <property type="evidence" value="ECO:0007669"/>
    <property type="project" value="InterPro"/>
</dbReference>
<accession>C6DY52</accession>
<evidence type="ECO:0000313" key="9">
    <source>
        <dbReference type="EMBL" id="ACT17728.1"/>
    </source>
</evidence>
<dbReference type="AlphaFoldDB" id="C6DY52"/>
<comment type="similarity">
    <text evidence="1">Belongs to the transposase 11 family.</text>
</comment>